<accession>A0ABS7H136</accession>
<dbReference type="EMBL" id="JAEUAK010000011">
    <property type="protein sequence ID" value="MBW9055511.1"/>
    <property type="molecule type" value="Genomic_DNA"/>
</dbReference>
<dbReference type="Proteomes" id="UP000717752">
    <property type="component" value="Unassembled WGS sequence"/>
</dbReference>
<reference evidence="1 2" key="1">
    <citation type="journal article" date="2021" name="MBio">
        <title>Poor Competitiveness of Bradyrhizobium in Pigeon Pea Root Colonization in Indian Soils.</title>
        <authorList>
            <person name="Chalasani D."/>
            <person name="Basu A."/>
            <person name="Pullabhotla S.V.S.R.N."/>
            <person name="Jorrin B."/>
            <person name="Neal A.L."/>
            <person name="Poole P.S."/>
            <person name="Podile A.R."/>
            <person name="Tkacz A."/>
        </authorList>
    </citation>
    <scope>NUCLEOTIDE SEQUENCE [LARGE SCALE GENOMIC DNA]</scope>
    <source>
        <strain evidence="1 2">HU56</strain>
    </source>
</reference>
<organism evidence="1 2">
    <name type="scientific">Rhizobium mesosinicum</name>
    <dbReference type="NCBI Taxonomy" id="335017"/>
    <lineage>
        <taxon>Bacteria</taxon>
        <taxon>Pseudomonadati</taxon>
        <taxon>Pseudomonadota</taxon>
        <taxon>Alphaproteobacteria</taxon>
        <taxon>Hyphomicrobiales</taxon>
        <taxon>Rhizobiaceae</taxon>
        <taxon>Rhizobium/Agrobacterium group</taxon>
        <taxon>Rhizobium</taxon>
    </lineage>
</organism>
<evidence type="ECO:0000313" key="1">
    <source>
        <dbReference type="EMBL" id="MBW9055511.1"/>
    </source>
</evidence>
<sequence>MTSSSSLRQCSASIISQFHTLSERRRLRSELWALPPEERQRVADELRLTATQLERLVAAGPKASVEIGSLMAALGIESLKVEADFPHLMNDLQATCAQCNAKRACRQALADGNAPERMEAFCPNADELFALVERLA</sequence>
<gene>
    <name evidence="1" type="ORF">JNB85_24190</name>
</gene>
<proteinExistence type="predicted"/>
<evidence type="ECO:0008006" key="3">
    <source>
        <dbReference type="Google" id="ProtNLM"/>
    </source>
</evidence>
<protein>
    <recommendedName>
        <fullName evidence="3">Transcriptional regulator</fullName>
    </recommendedName>
</protein>
<comment type="caution">
    <text evidence="1">The sequence shown here is derived from an EMBL/GenBank/DDBJ whole genome shotgun (WGS) entry which is preliminary data.</text>
</comment>
<name>A0ABS7H136_9HYPH</name>
<keyword evidence="2" id="KW-1185">Reference proteome</keyword>
<evidence type="ECO:0000313" key="2">
    <source>
        <dbReference type="Proteomes" id="UP000717752"/>
    </source>
</evidence>
<dbReference type="RefSeq" id="WP_220336830.1">
    <property type="nucleotide sequence ID" value="NZ_JAEUAK010000011.1"/>
</dbReference>